<dbReference type="GO" id="GO:0006646">
    <property type="term" value="P:phosphatidylethanolamine biosynthetic process"/>
    <property type="evidence" value="ECO:0007669"/>
    <property type="project" value="TreeGrafter"/>
</dbReference>
<evidence type="ECO:0000313" key="4">
    <source>
        <dbReference type="EMBL" id="CAH0754177.1"/>
    </source>
</evidence>
<comment type="similarity">
    <text evidence="3">Belongs to the choline/ethanolamine kinase family.</text>
</comment>
<dbReference type="GO" id="GO:0004103">
    <property type="term" value="F:choline kinase activity"/>
    <property type="evidence" value="ECO:0007669"/>
    <property type="project" value="TreeGrafter"/>
</dbReference>
<dbReference type="CDD" id="cd05156">
    <property type="entry name" value="ChoK_euk"/>
    <property type="match status" value="1"/>
</dbReference>
<organism evidence="4 5">
    <name type="scientific">Bemisia tabaci</name>
    <name type="common">Sweetpotato whitefly</name>
    <name type="synonym">Aleurodes tabaci</name>
    <dbReference type="NCBI Taxonomy" id="7038"/>
    <lineage>
        <taxon>Eukaryota</taxon>
        <taxon>Metazoa</taxon>
        <taxon>Ecdysozoa</taxon>
        <taxon>Arthropoda</taxon>
        <taxon>Hexapoda</taxon>
        <taxon>Insecta</taxon>
        <taxon>Pterygota</taxon>
        <taxon>Neoptera</taxon>
        <taxon>Paraneoptera</taxon>
        <taxon>Hemiptera</taxon>
        <taxon>Sternorrhyncha</taxon>
        <taxon>Aleyrodoidea</taxon>
        <taxon>Aleyrodidae</taxon>
        <taxon>Aleyrodinae</taxon>
        <taxon>Bemisia</taxon>
    </lineage>
</organism>
<dbReference type="GO" id="GO:0005737">
    <property type="term" value="C:cytoplasm"/>
    <property type="evidence" value="ECO:0007669"/>
    <property type="project" value="TreeGrafter"/>
</dbReference>
<protein>
    <recommendedName>
        <fullName evidence="6">Choline/ethanolamine kinase</fullName>
    </recommendedName>
</protein>
<evidence type="ECO:0000256" key="2">
    <source>
        <dbReference type="ARBA" id="ARBA00023264"/>
    </source>
</evidence>
<keyword evidence="1" id="KW-0594">Phospholipid biosynthesis</keyword>
<dbReference type="Gene3D" id="3.30.200.20">
    <property type="entry name" value="Phosphorylase Kinase, domain 1"/>
    <property type="match status" value="1"/>
</dbReference>
<keyword evidence="2" id="KW-1208">Phospholipid metabolism</keyword>
<evidence type="ECO:0008006" key="6">
    <source>
        <dbReference type="Google" id="ProtNLM"/>
    </source>
</evidence>
<evidence type="ECO:0000256" key="1">
    <source>
        <dbReference type="ARBA" id="ARBA00023209"/>
    </source>
</evidence>
<dbReference type="OrthoDB" id="3649325at2759"/>
<gene>
    <name evidence="4" type="ORF">BEMITA_LOCUS1423</name>
</gene>
<proteinExistence type="inferred from homology"/>
<reference evidence="4" key="1">
    <citation type="submission" date="2021-12" db="EMBL/GenBank/DDBJ databases">
        <authorList>
            <person name="King R."/>
        </authorList>
    </citation>
    <scope>NUCLEOTIDE SEQUENCE</scope>
</reference>
<dbReference type="InterPro" id="IPR011009">
    <property type="entry name" value="Kinase-like_dom_sf"/>
</dbReference>
<keyword evidence="5" id="KW-1185">Reference proteome</keyword>
<keyword evidence="1" id="KW-0444">Lipid biosynthesis</keyword>
<dbReference type="Gene3D" id="3.90.1200.10">
    <property type="match status" value="1"/>
</dbReference>
<keyword evidence="1" id="KW-0443">Lipid metabolism</keyword>
<name>A0A9P0G2U1_BEMTA</name>
<dbReference type="PANTHER" id="PTHR22603:SF93">
    <property type="entry name" value="RE24176P"/>
    <property type="match status" value="1"/>
</dbReference>
<dbReference type="EMBL" id="OU963862">
    <property type="protein sequence ID" value="CAH0754177.1"/>
    <property type="molecule type" value="Genomic_DNA"/>
</dbReference>
<dbReference type="Proteomes" id="UP001152759">
    <property type="component" value="Chromosome 1"/>
</dbReference>
<dbReference type="GO" id="GO:0004305">
    <property type="term" value="F:ethanolamine kinase activity"/>
    <property type="evidence" value="ECO:0007669"/>
    <property type="project" value="TreeGrafter"/>
</dbReference>
<dbReference type="SUPFAM" id="SSF56112">
    <property type="entry name" value="Protein kinase-like (PK-like)"/>
    <property type="match status" value="1"/>
</dbReference>
<accession>A0A9P0G2U1</accession>
<evidence type="ECO:0000313" key="5">
    <source>
        <dbReference type="Proteomes" id="UP001152759"/>
    </source>
</evidence>
<evidence type="ECO:0000256" key="3">
    <source>
        <dbReference type="ARBA" id="ARBA00038211"/>
    </source>
</evidence>
<dbReference type="Pfam" id="PF01633">
    <property type="entry name" value="Choline_kinase"/>
    <property type="match status" value="1"/>
</dbReference>
<sequence length="362" mass="42559">MIIEKNEMLQMAVKICRGYLHGPWKKITTNDVVMKRVSGGLSNWLYHVKLVSENAEPSQVLLRIYGQTHGERAFESIITESVIFTLLSERKLGPKLHGIFPGGRLEEYIPARPLKTKELQDKKLSLLIADKMALVHQMNIPISKEPRWLWDTMNRWIQSIDDLNLYIYVGNQMKRKLMAQDFRIEAEWLKSHLQKLQSPVVFCHNDFQEGNILMREENNNNESEPSLVIIDFEYCAYNYRGFDLANHFIEWTYDYSYPQPPYFSVHRDYYASHEQQLAFAERYLNSLGNSKTDPEVVVNEIRHFSLASHLFWGAWSLVQAKTSKIKFGYLEYAYERLNCYFNLKSELLLEANAKKKLRINND</sequence>
<dbReference type="PANTHER" id="PTHR22603">
    <property type="entry name" value="CHOLINE/ETHANOALAMINE KINASE"/>
    <property type="match status" value="1"/>
</dbReference>
<dbReference type="AlphaFoldDB" id="A0A9P0G2U1"/>